<proteinExistence type="predicted"/>
<evidence type="ECO:0000256" key="1">
    <source>
        <dbReference type="SAM" id="MobiDB-lite"/>
    </source>
</evidence>
<protein>
    <submittedName>
        <fullName evidence="2">Uncharacterized protein</fullName>
    </submittedName>
</protein>
<name>A0A6N2C4J0_SOLCI</name>
<evidence type="ECO:0000313" key="2">
    <source>
        <dbReference type="EMBL" id="TMX02573.1"/>
    </source>
</evidence>
<comment type="caution">
    <text evidence="2">The sequence shown here is derived from an EMBL/GenBank/DDBJ whole genome shotgun (WGS) entry which is preliminary data.</text>
</comment>
<feature type="region of interest" description="Disordered" evidence="1">
    <location>
        <begin position="37"/>
        <end position="59"/>
    </location>
</feature>
<feature type="non-terminal residue" evidence="2">
    <location>
        <position position="1"/>
    </location>
</feature>
<sequence>EKLWPFDWLRRLRPLSDKGVSRSKRKAIVNPELAHAHPNRPQKAIGKRSPSFQSKPAKTPLYLTTAHPDHILARS</sequence>
<reference evidence="2" key="1">
    <citation type="submission" date="2019-05" db="EMBL/GenBank/DDBJ databases">
        <title>The de novo reference genome and transcriptome assemblies of the wild tomato species Solanum chilense.</title>
        <authorList>
            <person name="Stam R."/>
            <person name="Nosenko T."/>
            <person name="Hoerger A.C."/>
            <person name="Stephan W."/>
            <person name="Seidel M.A."/>
            <person name="Kuhn J.M.M."/>
            <person name="Haberer G."/>
            <person name="Tellier A."/>
        </authorList>
    </citation>
    <scope>NUCLEOTIDE SEQUENCE</scope>
    <source>
        <tissue evidence="2">Mature leaves</tissue>
    </source>
</reference>
<accession>A0A6N2C4J0</accession>
<dbReference type="AlphaFoldDB" id="A0A6N2C4J0"/>
<organism evidence="2">
    <name type="scientific">Solanum chilense</name>
    <name type="common">Tomato</name>
    <name type="synonym">Lycopersicon chilense</name>
    <dbReference type="NCBI Taxonomy" id="4083"/>
    <lineage>
        <taxon>Eukaryota</taxon>
        <taxon>Viridiplantae</taxon>
        <taxon>Streptophyta</taxon>
        <taxon>Embryophyta</taxon>
        <taxon>Tracheophyta</taxon>
        <taxon>Spermatophyta</taxon>
        <taxon>Magnoliopsida</taxon>
        <taxon>eudicotyledons</taxon>
        <taxon>Gunneridae</taxon>
        <taxon>Pentapetalae</taxon>
        <taxon>asterids</taxon>
        <taxon>lamiids</taxon>
        <taxon>Solanales</taxon>
        <taxon>Solanaceae</taxon>
        <taxon>Solanoideae</taxon>
        <taxon>Solaneae</taxon>
        <taxon>Solanum</taxon>
        <taxon>Solanum subgen. Lycopersicon</taxon>
    </lineage>
</organism>
<gene>
    <name evidence="2" type="ORF">EJD97_021034</name>
</gene>
<dbReference type="EMBL" id="RXGB01000627">
    <property type="protein sequence ID" value="TMX02573.1"/>
    <property type="molecule type" value="Genomic_DNA"/>
</dbReference>